<evidence type="ECO:0000256" key="6">
    <source>
        <dbReference type="HAMAP-Rule" id="MF_00993"/>
    </source>
</evidence>
<dbReference type="SFLD" id="SFLDF00342">
    <property type="entry name" value="cyclic_dehypoxanthine_futalosi"/>
    <property type="match status" value="1"/>
</dbReference>
<accession>A0A4R2RL47</accession>
<dbReference type="GO" id="GO:0102573">
    <property type="term" value="F:aminodeoxyfutalosine synthase activity"/>
    <property type="evidence" value="ECO:0007669"/>
    <property type="project" value="UniProtKB-EC"/>
</dbReference>
<evidence type="ECO:0000256" key="2">
    <source>
        <dbReference type="ARBA" id="ARBA00022691"/>
    </source>
</evidence>
<feature type="binding site" evidence="6 7">
    <location>
        <position position="70"/>
    </location>
    <ligand>
        <name>[4Fe-4S] cluster</name>
        <dbReference type="ChEBI" id="CHEBI:49883"/>
        <note>4Fe-4S-S-AdoMet</note>
    </ligand>
</feature>
<keyword evidence="2 6" id="KW-0949">S-adenosyl-L-methionine</keyword>
<dbReference type="EC" id="2.5.1.120" evidence="6"/>
<gene>
    <name evidence="6" type="primary">mqnE</name>
    <name evidence="10" type="ORF">EDD73_11713</name>
</gene>
<dbReference type="PANTHER" id="PTHR43076:SF7">
    <property type="entry name" value="AMINODEOXYFUTALOSINE SYNTHASE"/>
    <property type="match status" value="1"/>
</dbReference>
<feature type="binding site" evidence="6 7">
    <location>
        <position position="77"/>
    </location>
    <ligand>
        <name>[4Fe-4S] cluster</name>
        <dbReference type="ChEBI" id="CHEBI:49883"/>
        <note>4Fe-4S-S-AdoMet</note>
    </ligand>
</feature>
<name>A0A4R2RL47_9FIRM</name>
<dbReference type="EMBL" id="SLXT01000017">
    <property type="protein sequence ID" value="TCP63588.1"/>
    <property type="molecule type" value="Genomic_DNA"/>
</dbReference>
<evidence type="ECO:0000256" key="1">
    <source>
        <dbReference type="ARBA" id="ARBA00022485"/>
    </source>
</evidence>
<dbReference type="InterPro" id="IPR058240">
    <property type="entry name" value="rSAM_sf"/>
</dbReference>
<evidence type="ECO:0000313" key="10">
    <source>
        <dbReference type="EMBL" id="TCP63588.1"/>
    </source>
</evidence>
<dbReference type="PANTHER" id="PTHR43076">
    <property type="entry name" value="FO SYNTHASE (COFH)"/>
    <property type="match status" value="1"/>
</dbReference>
<comment type="catalytic activity">
    <reaction evidence="6">
        <text>3-[(1-carboxyvinyl)-oxy]benzoate + S-adenosyl-L-methionine + H2O = 6-amino-6-deoxyfutalosine + hydrogencarbonate + L-methionine + H(+)</text>
        <dbReference type="Rhea" id="RHEA:33075"/>
        <dbReference type="ChEBI" id="CHEBI:15377"/>
        <dbReference type="ChEBI" id="CHEBI:15378"/>
        <dbReference type="ChEBI" id="CHEBI:17544"/>
        <dbReference type="ChEBI" id="CHEBI:57844"/>
        <dbReference type="ChEBI" id="CHEBI:59789"/>
        <dbReference type="ChEBI" id="CHEBI:64286"/>
        <dbReference type="ChEBI" id="CHEBI:76981"/>
        <dbReference type="EC" id="2.5.1.120"/>
    </reaction>
</comment>
<feature type="domain" description="Radical SAM core" evidence="9">
    <location>
        <begin position="56"/>
        <end position="290"/>
    </location>
</feature>
<dbReference type="Pfam" id="PF04055">
    <property type="entry name" value="Radical_SAM"/>
    <property type="match status" value="1"/>
</dbReference>
<keyword evidence="3 6" id="KW-0479">Metal-binding</keyword>
<dbReference type="InterPro" id="IPR045567">
    <property type="entry name" value="CofH/MnqC-like_C"/>
</dbReference>
<dbReference type="SFLD" id="SFLDG01064">
    <property type="entry name" value="F420__menaquinone_cofactor_bio"/>
    <property type="match status" value="1"/>
</dbReference>
<feature type="binding site" evidence="6 7">
    <location>
        <position position="74"/>
    </location>
    <ligand>
        <name>[4Fe-4S] cluster</name>
        <dbReference type="ChEBI" id="CHEBI:49883"/>
        <note>4Fe-4S-S-AdoMet</note>
    </ligand>
</feature>
<sequence>MKEFWQQSPLADIVEKVQAGERLSREDGLRLFQSHDLLTIGYMADMVRRRKNGDTVYFINNRHINPTNICVKRCALCAFGVDADDPRAYNLSLDEVEAKVRESMDSNPSEIHIVGGLHRDVPFSYQIEMLERVRRVMPDTHIQAFTAVEIDYFAEQSGLTVREVLEKLIAAGLGSLPGGGAEIFSERVRAKIAKDKIPGSRWLEIHGEAHRLGLKTNATMLYGHMETLEERVDHMIRLREQQDKTGGFQTFIPLAFHPKNTALEGEGVRTTGFEDLKCLAVGRLMLDNFDHIKAFWIMIGPKLAQVSLAFGVDDIDGTVVEEKIFNAAGSENGQAMTRKELTAMIRAAGRVPVERDTLYRVIRTFEA</sequence>
<dbReference type="NCBIfam" id="TIGR03700">
    <property type="entry name" value="mena_SCO4494"/>
    <property type="match status" value="1"/>
</dbReference>
<proteinExistence type="inferred from homology"/>
<comment type="function">
    <text evidence="6">Radical SAM enzyme that catalyzes the addition of the adenosyl radical to the double bond of 3-[(1-carboxyvinyl)oxy]benzoate, leading to aminodeoxyfutalosine (AFL), a key intermediate in the formation of menaquinone (MK, vitamin K2) from chorismate.</text>
</comment>
<evidence type="ECO:0000256" key="8">
    <source>
        <dbReference type="PIRSR" id="PIRSR004762-2"/>
    </source>
</evidence>
<dbReference type="SFLD" id="SFLDS00029">
    <property type="entry name" value="Radical_SAM"/>
    <property type="match status" value="1"/>
</dbReference>
<comment type="cofactor">
    <cofactor evidence="6 7">
        <name>[4Fe-4S] cluster</name>
        <dbReference type="ChEBI" id="CHEBI:49883"/>
    </cofactor>
    <text evidence="6 7">Binds 1 [4Fe-4S] cluster. The cluster is coordinated with 3 cysteines and an exchangeable S-adenosyl-L-methionine.</text>
</comment>
<evidence type="ECO:0000256" key="4">
    <source>
        <dbReference type="ARBA" id="ARBA00023004"/>
    </source>
</evidence>
<dbReference type="UniPathway" id="UPA00079"/>
<dbReference type="InterPro" id="IPR007197">
    <property type="entry name" value="rSAM"/>
</dbReference>
<dbReference type="GO" id="GO:0009234">
    <property type="term" value="P:menaquinone biosynthetic process"/>
    <property type="evidence" value="ECO:0007669"/>
    <property type="project" value="UniProtKB-UniRule"/>
</dbReference>
<evidence type="ECO:0000256" key="3">
    <source>
        <dbReference type="ARBA" id="ARBA00022723"/>
    </source>
</evidence>
<comment type="caution">
    <text evidence="10">The sequence shown here is derived from an EMBL/GenBank/DDBJ whole genome shotgun (WGS) entry which is preliminary data.</text>
</comment>
<dbReference type="InterPro" id="IPR022432">
    <property type="entry name" value="MqnE"/>
</dbReference>
<keyword evidence="1 6" id="KW-0004">4Fe-4S</keyword>
<dbReference type="PIRSF" id="PIRSF004762">
    <property type="entry name" value="CHP00423"/>
    <property type="match status" value="1"/>
</dbReference>
<evidence type="ECO:0000313" key="11">
    <source>
        <dbReference type="Proteomes" id="UP000294813"/>
    </source>
</evidence>
<dbReference type="InterPro" id="IPR020050">
    <property type="entry name" value="FO_synthase_su2"/>
</dbReference>
<dbReference type="OrthoDB" id="9802027at2"/>
<keyword evidence="4 6" id="KW-0408">Iron</keyword>
<keyword evidence="5 6" id="KW-0411">Iron-sulfur</keyword>
<keyword evidence="11" id="KW-1185">Reference proteome</keyword>
<evidence type="ECO:0000256" key="7">
    <source>
        <dbReference type="PIRSR" id="PIRSR004762-1"/>
    </source>
</evidence>
<dbReference type="SFLD" id="SFLDF00343">
    <property type="entry name" value="aminofutalosine_synthase_(mqnE"/>
    <property type="match status" value="1"/>
</dbReference>
<dbReference type="InterPro" id="IPR034405">
    <property type="entry name" value="F420"/>
</dbReference>
<dbReference type="CDD" id="cd01335">
    <property type="entry name" value="Radical_SAM"/>
    <property type="match status" value="1"/>
</dbReference>
<dbReference type="GO" id="GO:0005506">
    <property type="term" value="F:iron ion binding"/>
    <property type="evidence" value="ECO:0007669"/>
    <property type="project" value="UniProtKB-UniRule"/>
</dbReference>
<dbReference type="SUPFAM" id="SSF102114">
    <property type="entry name" value="Radical SAM enzymes"/>
    <property type="match status" value="1"/>
</dbReference>
<dbReference type="RefSeq" id="WP_131919576.1">
    <property type="nucleotide sequence ID" value="NZ_JAOQNU010000016.1"/>
</dbReference>
<comment type="similarity">
    <text evidence="6">Belongs to the radical SAM superfamily. MqnE family.</text>
</comment>
<keyword evidence="6" id="KW-0474">Menaquinone biosynthesis</keyword>
<keyword evidence="6" id="KW-0808">Transferase</keyword>
<dbReference type="HAMAP" id="MF_00993">
    <property type="entry name" value="MqnE"/>
    <property type="match status" value="1"/>
</dbReference>
<evidence type="ECO:0000256" key="5">
    <source>
        <dbReference type="ARBA" id="ARBA00023014"/>
    </source>
</evidence>
<comment type="pathway">
    <text evidence="6">Quinol/quinone metabolism; menaquinone biosynthesis.</text>
</comment>
<dbReference type="Proteomes" id="UP000294813">
    <property type="component" value="Unassembled WGS sequence"/>
</dbReference>
<feature type="binding site" evidence="8">
    <location>
        <position position="182"/>
    </location>
    <ligand>
        <name>S-adenosyl-L-methionine</name>
        <dbReference type="ChEBI" id="CHEBI:59789"/>
    </ligand>
</feature>
<dbReference type="SFLD" id="SFLDG01389">
    <property type="entry name" value="menaquinone_synthsis_involved"/>
    <property type="match status" value="1"/>
</dbReference>
<dbReference type="GO" id="GO:0051539">
    <property type="term" value="F:4 iron, 4 sulfur cluster binding"/>
    <property type="evidence" value="ECO:0007669"/>
    <property type="project" value="UniProtKB-KW"/>
</dbReference>
<dbReference type="Pfam" id="PF19288">
    <property type="entry name" value="CofH_C"/>
    <property type="match status" value="1"/>
</dbReference>
<dbReference type="PROSITE" id="PS51918">
    <property type="entry name" value="RADICAL_SAM"/>
    <property type="match status" value="1"/>
</dbReference>
<dbReference type="Gene3D" id="3.20.20.70">
    <property type="entry name" value="Aldolase class I"/>
    <property type="match status" value="1"/>
</dbReference>
<dbReference type="InterPro" id="IPR013785">
    <property type="entry name" value="Aldolase_TIM"/>
</dbReference>
<dbReference type="AlphaFoldDB" id="A0A4R2RL47"/>
<reference evidence="10 11" key="1">
    <citation type="submission" date="2019-03" db="EMBL/GenBank/DDBJ databases">
        <title>Genomic Encyclopedia of Type Strains, Phase IV (KMG-IV): sequencing the most valuable type-strain genomes for metagenomic binning, comparative biology and taxonomic classification.</title>
        <authorList>
            <person name="Goeker M."/>
        </authorList>
    </citation>
    <scope>NUCLEOTIDE SEQUENCE [LARGE SCALE GENOMIC DNA]</scope>
    <source>
        <strain evidence="10 11">DSM 11170</strain>
    </source>
</reference>
<dbReference type="GO" id="GO:0044689">
    <property type="term" value="F:7,8-didemethyl-8-hydroxy-5-deazariboflavin synthase activity"/>
    <property type="evidence" value="ECO:0007669"/>
    <property type="project" value="TreeGrafter"/>
</dbReference>
<dbReference type="NCBIfam" id="TIGR00423">
    <property type="entry name" value="CofH family radical SAM protein"/>
    <property type="match status" value="1"/>
</dbReference>
<organism evidence="10 11">
    <name type="scientific">Heliophilum fasciatum</name>
    <dbReference type="NCBI Taxonomy" id="35700"/>
    <lineage>
        <taxon>Bacteria</taxon>
        <taxon>Bacillati</taxon>
        <taxon>Bacillota</taxon>
        <taxon>Clostridia</taxon>
        <taxon>Eubacteriales</taxon>
        <taxon>Heliobacteriaceae</taxon>
        <taxon>Heliophilum</taxon>
    </lineage>
</organism>
<protein>
    <recommendedName>
        <fullName evidence="6">Aminodeoxyfutalosine synthase</fullName>
        <shortName evidence="6">AFL synthase</shortName>
        <shortName evidence="6">Aminofutalosine synthase</shortName>
        <ecNumber evidence="6">2.5.1.120</ecNumber>
    </recommendedName>
    <alternativeName>
        <fullName evidence="6">Menaquinone biosynthetic enzyme MqnE</fullName>
    </alternativeName>
</protein>
<evidence type="ECO:0000259" key="9">
    <source>
        <dbReference type="PROSITE" id="PS51918"/>
    </source>
</evidence>